<evidence type="ECO:0008006" key="4">
    <source>
        <dbReference type="Google" id="ProtNLM"/>
    </source>
</evidence>
<organism evidence="2 3">
    <name type="scientific">Dactylosporangium sucinum</name>
    <dbReference type="NCBI Taxonomy" id="1424081"/>
    <lineage>
        <taxon>Bacteria</taxon>
        <taxon>Bacillati</taxon>
        <taxon>Actinomycetota</taxon>
        <taxon>Actinomycetes</taxon>
        <taxon>Micromonosporales</taxon>
        <taxon>Micromonosporaceae</taxon>
        <taxon>Dactylosporangium</taxon>
    </lineage>
</organism>
<dbReference type="EMBL" id="BMPI01000022">
    <property type="protein sequence ID" value="GGM39207.1"/>
    <property type="molecule type" value="Genomic_DNA"/>
</dbReference>
<comment type="caution">
    <text evidence="2">The sequence shown here is derived from an EMBL/GenBank/DDBJ whole genome shotgun (WGS) entry which is preliminary data.</text>
</comment>
<sequence length="222" mass="23623">MTARLRGIVLRHPFAVLAALSPVVAALLLRFGPVAGFAVAMYLSMTVWIVRRLVARDAVKDTVTALVDAIEATVGDLRAGITPDGQGLTIRVQRVLAASATPSAPAVRAATLRLESARRVSEYLGTPLIDLLERVEADLRAAQALRQSADVQTSAAYASAFVLMVLPAAGLFCAVAMGVDPIDRLLHTRLGAACTVLAVTLQSAGLFVTFRMVDFLSREAWR</sequence>
<evidence type="ECO:0000256" key="1">
    <source>
        <dbReference type="SAM" id="Phobius"/>
    </source>
</evidence>
<dbReference type="Proteomes" id="UP000642070">
    <property type="component" value="Unassembled WGS sequence"/>
</dbReference>
<dbReference type="AlphaFoldDB" id="A0A917WXQ7"/>
<evidence type="ECO:0000313" key="2">
    <source>
        <dbReference type="EMBL" id="GGM39207.1"/>
    </source>
</evidence>
<feature type="transmembrane region" description="Helical" evidence="1">
    <location>
        <begin position="190"/>
        <end position="213"/>
    </location>
</feature>
<keyword evidence="1" id="KW-0472">Membrane</keyword>
<evidence type="ECO:0000313" key="3">
    <source>
        <dbReference type="Proteomes" id="UP000642070"/>
    </source>
</evidence>
<reference evidence="2" key="2">
    <citation type="submission" date="2020-09" db="EMBL/GenBank/DDBJ databases">
        <authorList>
            <person name="Sun Q."/>
            <person name="Ohkuma M."/>
        </authorList>
    </citation>
    <scope>NUCLEOTIDE SEQUENCE</scope>
    <source>
        <strain evidence="2">JCM 19831</strain>
    </source>
</reference>
<reference evidence="2" key="1">
    <citation type="journal article" date="2014" name="Int. J. Syst. Evol. Microbiol.">
        <title>Complete genome sequence of Corynebacterium casei LMG S-19264T (=DSM 44701T), isolated from a smear-ripened cheese.</title>
        <authorList>
            <consortium name="US DOE Joint Genome Institute (JGI-PGF)"/>
            <person name="Walter F."/>
            <person name="Albersmeier A."/>
            <person name="Kalinowski J."/>
            <person name="Ruckert C."/>
        </authorList>
    </citation>
    <scope>NUCLEOTIDE SEQUENCE</scope>
    <source>
        <strain evidence="2">JCM 19831</strain>
    </source>
</reference>
<accession>A0A917WXQ7</accession>
<protein>
    <recommendedName>
        <fullName evidence="4">Type II secretion system protein GspF domain-containing protein</fullName>
    </recommendedName>
</protein>
<proteinExistence type="predicted"/>
<feature type="transmembrane region" description="Helical" evidence="1">
    <location>
        <begin position="155"/>
        <end position="178"/>
    </location>
</feature>
<feature type="transmembrane region" description="Helical" evidence="1">
    <location>
        <begin position="12"/>
        <end position="29"/>
    </location>
</feature>
<name>A0A917WXQ7_9ACTN</name>
<keyword evidence="1" id="KW-0812">Transmembrane</keyword>
<keyword evidence="3" id="KW-1185">Reference proteome</keyword>
<gene>
    <name evidence="2" type="ORF">GCM10007977_045790</name>
</gene>
<dbReference type="RefSeq" id="WP_190251959.1">
    <property type="nucleotide sequence ID" value="NZ_BMPI01000022.1"/>
</dbReference>
<feature type="transmembrane region" description="Helical" evidence="1">
    <location>
        <begin position="35"/>
        <end position="54"/>
    </location>
</feature>
<keyword evidence="1" id="KW-1133">Transmembrane helix</keyword>